<organism evidence="6 7">
    <name type="scientific">Actinacidiphila paucisporea</name>
    <dbReference type="NCBI Taxonomy" id="310782"/>
    <lineage>
        <taxon>Bacteria</taxon>
        <taxon>Bacillati</taxon>
        <taxon>Actinomycetota</taxon>
        <taxon>Actinomycetes</taxon>
        <taxon>Kitasatosporales</taxon>
        <taxon>Streptomycetaceae</taxon>
        <taxon>Actinacidiphila</taxon>
    </lineage>
</organism>
<feature type="repeat" description="WD" evidence="3">
    <location>
        <begin position="906"/>
        <end position="937"/>
    </location>
</feature>
<feature type="region of interest" description="Disordered" evidence="4">
    <location>
        <begin position="382"/>
        <end position="421"/>
    </location>
</feature>
<evidence type="ECO:0000256" key="1">
    <source>
        <dbReference type="ARBA" id="ARBA00022574"/>
    </source>
</evidence>
<dbReference type="InterPro" id="IPR050505">
    <property type="entry name" value="WDR55/POC1"/>
</dbReference>
<dbReference type="InterPro" id="IPR001387">
    <property type="entry name" value="Cro/C1-type_HTH"/>
</dbReference>
<evidence type="ECO:0000256" key="2">
    <source>
        <dbReference type="ARBA" id="ARBA00022737"/>
    </source>
</evidence>
<evidence type="ECO:0000313" key="7">
    <source>
        <dbReference type="Proteomes" id="UP000184111"/>
    </source>
</evidence>
<dbReference type="GO" id="GO:0003677">
    <property type="term" value="F:DNA binding"/>
    <property type="evidence" value="ECO:0007669"/>
    <property type="project" value="InterPro"/>
</dbReference>
<feature type="domain" description="HTH cro/C1-type" evidence="5">
    <location>
        <begin position="22"/>
        <end position="78"/>
    </location>
</feature>
<dbReference type="Gene3D" id="3.40.50.300">
    <property type="entry name" value="P-loop containing nucleotide triphosphate hydrolases"/>
    <property type="match status" value="1"/>
</dbReference>
<dbReference type="PANTHER" id="PTHR44019:SF8">
    <property type="entry name" value="POC1 CENTRIOLAR PROTEIN HOMOLOG"/>
    <property type="match status" value="1"/>
</dbReference>
<dbReference type="InterPro" id="IPR010982">
    <property type="entry name" value="Lambda_DNA-bd_dom_sf"/>
</dbReference>
<keyword evidence="2" id="KW-0677">Repeat</keyword>
<dbReference type="InterPro" id="IPR011044">
    <property type="entry name" value="Quino_amine_DH_bsu"/>
</dbReference>
<evidence type="ECO:0000256" key="4">
    <source>
        <dbReference type="SAM" id="MobiDB-lite"/>
    </source>
</evidence>
<dbReference type="PROSITE" id="PS00678">
    <property type="entry name" value="WD_REPEATS_1"/>
    <property type="match status" value="1"/>
</dbReference>
<feature type="repeat" description="WD" evidence="3">
    <location>
        <begin position="1177"/>
        <end position="1218"/>
    </location>
</feature>
<dbReference type="InterPro" id="IPR018391">
    <property type="entry name" value="PQQ_b-propeller_rpt"/>
</dbReference>
<dbReference type="OrthoDB" id="134501at2"/>
<dbReference type="SMART" id="SM00564">
    <property type="entry name" value="PQQ"/>
    <property type="match status" value="3"/>
</dbReference>
<keyword evidence="7" id="KW-1185">Reference proteome</keyword>
<keyword evidence="1 3" id="KW-0853">WD repeat</keyword>
<feature type="repeat" description="WD" evidence="3">
    <location>
        <begin position="1144"/>
        <end position="1176"/>
    </location>
</feature>
<dbReference type="SUPFAM" id="SSF82171">
    <property type="entry name" value="DPP6 N-terminal domain-like"/>
    <property type="match status" value="2"/>
</dbReference>
<dbReference type="STRING" id="310782.SAMN05216499_10399"/>
<dbReference type="Pfam" id="PF20703">
    <property type="entry name" value="nSTAND1"/>
    <property type="match status" value="1"/>
</dbReference>
<dbReference type="SUPFAM" id="SSF50969">
    <property type="entry name" value="YVTN repeat-like/Quinoprotein amine dehydrogenase"/>
    <property type="match status" value="1"/>
</dbReference>
<evidence type="ECO:0000259" key="5">
    <source>
        <dbReference type="SMART" id="SM00530"/>
    </source>
</evidence>
<dbReference type="SMART" id="SM00320">
    <property type="entry name" value="WD40"/>
    <property type="match status" value="8"/>
</dbReference>
<dbReference type="InterPro" id="IPR015943">
    <property type="entry name" value="WD40/YVTN_repeat-like_dom_sf"/>
</dbReference>
<dbReference type="InterPro" id="IPR024977">
    <property type="entry name" value="Apc4-like_WD40_dom"/>
</dbReference>
<feature type="compositionally biased region" description="Low complexity" evidence="4">
    <location>
        <begin position="399"/>
        <end position="412"/>
    </location>
</feature>
<dbReference type="Pfam" id="PF00400">
    <property type="entry name" value="WD40"/>
    <property type="match status" value="3"/>
</dbReference>
<gene>
    <name evidence="6" type="ORF">SAMN05216499_10399</name>
</gene>
<dbReference type="CDD" id="cd00093">
    <property type="entry name" value="HTH_XRE"/>
    <property type="match status" value="1"/>
</dbReference>
<reference evidence="6 7" key="1">
    <citation type="submission" date="2016-11" db="EMBL/GenBank/DDBJ databases">
        <authorList>
            <person name="Jaros S."/>
            <person name="Januszkiewicz K."/>
            <person name="Wedrychowicz H."/>
        </authorList>
    </citation>
    <scope>NUCLEOTIDE SEQUENCE [LARGE SCALE GENOMIC DNA]</scope>
    <source>
        <strain evidence="6 7">CGMCC 4.2025</strain>
    </source>
</reference>
<proteinExistence type="predicted"/>
<evidence type="ECO:0000313" key="6">
    <source>
        <dbReference type="EMBL" id="SHL21047.1"/>
    </source>
</evidence>
<protein>
    <submittedName>
        <fullName evidence="6">WD40 repeat</fullName>
    </submittedName>
</protein>
<dbReference type="EMBL" id="FRBI01000003">
    <property type="protein sequence ID" value="SHL21047.1"/>
    <property type="molecule type" value="Genomic_DNA"/>
</dbReference>
<evidence type="ECO:0000256" key="3">
    <source>
        <dbReference type="PROSITE-ProRule" id="PRU00221"/>
    </source>
</evidence>
<dbReference type="Proteomes" id="UP000184111">
    <property type="component" value="Unassembled WGS sequence"/>
</dbReference>
<dbReference type="SUPFAM" id="SSF47413">
    <property type="entry name" value="lambda repressor-like DNA-binding domains"/>
    <property type="match status" value="1"/>
</dbReference>
<feature type="compositionally biased region" description="Basic and acidic residues" evidence="4">
    <location>
        <begin position="386"/>
        <end position="397"/>
    </location>
</feature>
<feature type="repeat" description="WD" evidence="3">
    <location>
        <begin position="874"/>
        <end position="905"/>
    </location>
</feature>
<dbReference type="PROSITE" id="PS50082">
    <property type="entry name" value="WD_REPEATS_2"/>
    <property type="match status" value="5"/>
</dbReference>
<dbReference type="InterPro" id="IPR019775">
    <property type="entry name" value="WD40_repeat_CS"/>
</dbReference>
<feature type="repeat" description="WD" evidence="3">
    <location>
        <begin position="1219"/>
        <end position="1252"/>
    </location>
</feature>
<dbReference type="CDD" id="cd00200">
    <property type="entry name" value="WD40"/>
    <property type="match status" value="1"/>
</dbReference>
<dbReference type="PROSITE" id="PS50294">
    <property type="entry name" value="WD_REPEATS_REGION"/>
    <property type="match status" value="2"/>
</dbReference>
<dbReference type="InterPro" id="IPR001680">
    <property type="entry name" value="WD40_rpt"/>
</dbReference>
<dbReference type="InterPro" id="IPR049052">
    <property type="entry name" value="nSTAND1"/>
</dbReference>
<dbReference type="CDD" id="cd00267">
    <property type="entry name" value="ABC_ATPase"/>
    <property type="match status" value="1"/>
</dbReference>
<dbReference type="Pfam" id="PF12894">
    <property type="entry name" value="ANAPC4_WD40"/>
    <property type="match status" value="1"/>
</dbReference>
<dbReference type="RefSeq" id="WP_073494799.1">
    <property type="nucleotide sequence ID" value="NZ_FRBI01000003.1"/>
</dbReference>
<dbReference type="Gene3D" id="2.130.10.10">
    <property type="entry name" value="YVTN repeat-like/Quinoprotein amine dehydrogenase"/>
    <property type="match status" value="3"/>
</dbReference>
<accession>A0A1M6YS52</accession>
<sequence>MAGRPEGLLDPETGPVQQLAYELRKLRVEAGSPTYREMARLTGAGASTLSQAAGGIRLPSLPTLRAYVQACGGDAEQVERWERRWRDVASGEAMGAWPPDREADSAAPYRGLRRFEAQDRELFFGRDELVARLVEKLGEERLVAVVGASGSGKSSLLRAGLIPALRSGDGAGARPSAIRILTPGPRPAAPAGALAALPAPEREEDGDAVVIVDQFEEVFTLTADAEERAAFLDLLLAAARPGGRLRVVIAVRADFFGRCAEHPALVEALRDAVLLVAPMGPAALREAIVKPAAAAGLIVERSLTARIVREAEKEPGSLPLVSHALLETWRRRRGRALTETMYEAAGGIHGAIAATAESLYGRLSPSQAATARRIFLRLVTPGDGAQDTRRPTDRAELEPASGAGAAPAPASGGDPGGPGSSETAVVLELLVQARLLTADGDTVDLAHEAVISAWPRYRAWVEEDRERLRVHRRLTEAARAWRALERDPGALYRGSRLAAAQDAFGPEGRDGPDGRDGLTALEAAFLDASVAAREQEIRLAARASRSLRALTVTLSVLLVLAVTAGMVAWRQSRVSDAARREAVATQRVTLSRQLAAQSASVMSTDTELGMLLAVQAYRVSPTAEATAGLYRAADAPLRQRLSGDAGAVQSLAFSHDGRSLAWSGEGGTAFSADLATGRTRDVLTDRDLPAGMGTPTTVAMAFSRDDRTLVSSYANARVVTTDLASGRARTAVPGFTQDSRSFGDGTRLDADGRTMISYAPDERDGIESWDTGTGRSRTAVPGWRNLDAVSPDGHIVAASGTRGIGLFDTVTGRRLATTTLPWGSLAFSGDGRTVAIGTTDGGVWIWRWAGGGPPTALVAATRTADAAGAVARIVAMSPDGRLVATGSGDGTVQLLDAATGRSQTAFNDYSGAISALAFSDDDGTLAAGAADGTVRLFTTEGMAATVLEGAGPRRGRAAGAVFAQRGRLLATGQADGTVGLWATDSWRRAATLGKPGGRAPVHRVGADADGRSIVGMGEHGATLWDAATRSSRVIDSTADATAISADGRTVVTSVVEQNRPAGDISRSVRVWDAAARDSHPAKWKAAGDVAFTGYVLSPDGRTLAERDDARVLLVDTATGRTVRSFALPAKAKESRLPQEAAPASVAFSPDGRLVAAGGDDGTTSLWDVRSGRRSAVLTASTSQATAVAFSADGRTLAVGDANGTVRLWDVATGQVRTTLNTGSGVVASVALSPDGTRLATVSSDGTVLGWTVALPGPAAAITAVCKAVDRDPTRQETARYLPQQTLPAACPARR</sequence>
<dbReference type="SUPFAM" id="SSF52540">
    <property type="entry name" value="P-loop containing nucleoside triphosphate hydrolases"/>
    <property type="match status" value="1"/>
</dbReference>
<dbReference type="PANTHER" id="PTHR44019">
    <property type="entry name" value="WD REPEAT-CONTAINING PROTEIN 55"/>
    <property type="match status" value="1"/>
</dbReference>
<name>A0A1M6YS52_9ACTN</name>
<dbReference type="SMART" id="SM00530">
    <property type="entry name" value="HTH_XRE"/>
    <property type="match status" value="1"/>
</dbReference>
<dbReference type="InterPro" id="IPR027417">
    <property type="entry name" value="P-loop_NTPase"/>
</dbReference>